<evidence type="ECO:0000256" key="2">
    <source>
        <dbReference type="ARBA" id="ARBA00005982"/>
    </source>
</evidence>
<keyword evidence="6" id="KW-0813">Transport</keyword>
<evidence type="ECO:0000256" key="1">
    <source>
        <dbReference type="ARBA" id="ARBA00004141"/>
    </source>
</evidence>
<sequence>MLLSPLCLLGLSLVSPDVVISLILVVVFVFFVSISESQIPGQNGFVQPHLSTRDDFINNGNFTDLGCRLRLFRAPVMTSSIMGVSILTLSTIIPGLQPPRCNPGTSSHCVQASGIQLTVLYLALYLTALGTGGVKASVSGFGSDQFDETEPKEQSQMTYFFNRLFFCINVGSLLAVTVLVYIQDDVGRKWGYGLCAFSIVLALSIFLAGTNRYRFKKLIGSPMTQVAAVVVAAWRNRRLELPSDPSYLYDLDDVIAAENSMKSKQKLPHTKQFR</sequence>
<comment type="similarity">
    <text evidence="2 6">Belongs to the major facilitator superfamily. Proton-dependent oligopeptide transporter (POT/PTR) (TC 2.A.17) family.</text>
</comment>
<dbReference type="PROSITE" id="PS01023">
    <property type="entry name" value="PTR2_2"/>
    <property type="match status" value="1"/>
</dbReference>
<dbReference type="Pfam" id="PF00854">
    <property type="entry name" value="PTR2"/>
    <property type="match status" value="1"/>
</dbReference>
<evidence type="ECO:0000256" key="4">
    <source>
        <dbReference type="ARBA" id="ARBA00022989"/>
    </source>
</evidence>
<dbReference type="AlphaFoldDB" id="A0A8S9RUF1"/>
<protein>
    <submittedName>
        <fullName evidence="8">Uncharacterized protein</fullName>
    </submittedName>
</protein>
<keyword evidence="4 7" id="KW-1133">Transmembrane helix</keyword>
<dbReference type="InterPro" id="IPR000109">
    <property type="entry name" value="POT_fam"/>
</dbReference>
<dbReference type="PANTHER" id="PTHR11654">
    <property type="entry name" value="OLIGOPEPTIDE TRANSPORTER-RELATED"/>
    <property type="match status" value="1"/>
</dbReference>
<evidence type="ECO:0000313" key="9">
    <source>
        <dbReference type="Proteomes" id="UP000712600"/>
    </source>
</evidence>
<organism evidence="8 9">
    <name type="scientific">Brassica cretica</name>
    <name type="common">Mustard</name>
    <dbReference type="NCBI Taxonomy" id="69181"/>
    <lineage>
        <taxon>Eukaryota</taxon>
        <taxon>Viridiplantae</taxon>
        <taxon>Streptophyta</taxon>
        <taxon>Embryophyta</taxon>
        <taxon>Tracheophyta</taxon>
        <taxon>Spermatophyta</taxon>
        <taxon>Magnoliopsida</taxon>
        <taxon>eudicotyledons</taxon>
        <taxon>Gunneridae</taxon>
        <taxon>Pentapetalae</taxon>
        <taxon>rosids</taxon>
        <taxon>malvids</taxon>
        <taxon>Brassicales</taxon>
        <taxon>Brassicaceae</taxon>
        <taxon>Brassiceae</taxon>
        <taxon>Brassica</taxon>
    </lineage>
</organism>
<gene>
    <name evidence="8" type="ORF">F2Q69_00026549</name>
</gene>
<evidence type="ECO:0000256" key="6">
    <source>
        <dbReference type="RuleBase" id="RU003755"/>
    </source>
</evidence>
<comment type="caution">
    <text evidence="8">The sequence shown here is derived from an EMBL/GenBank/DDBJ whole genome shotgun (WGS) entry which is preliminary data.</text>
</comment>
<dbReference type="InterPro" id="IPR018456">
    <property type="entry name" value="PTR2_symporter_CS"/>
</dbReference>
<dbReference type="Gene3D" id="1.20.1250.20">
    <property type="entry name" value="MFS general substrate transporter like domains"/>
    <property type="match status" value="1"/>
</dbReference>
<dbReference type="SUPFAM" id="SSF103473">
    <property type="entry name" value="MFS general substrate transporter"/>
    <property type="match status" value="1"/>
</dbReference>
<dbReference type="GO" id="GO:0022857">
    <property type="term" value="F:transmembrane transporter activity"/>
    <property type="evidence" value="ECO:0007669"/>
    <property type="project" value="InterPro"/>
</dbReference>
<evidence type="ECO:0000256" key="7">
    <source>
        <dbReference type="SAM" id="Phobius"/>
    </source>
</evidence>
<evidence type="ECO:0000313" key="8">
    <source>
        <dbReference type="EMBL" id="KAF3583334.1"/>
    </source>
</evidence>
<reference evidence="8" key="1">
    <citation type="submission" date="2019-12" db="EMBL/GenBank/DDBJ databases">
        <title>Genome sequencing and annotation of Brassica cretica.</title>
        <authorList>
            <person name="Studholme D.J."/>
            <person name="Sarris P."/>
        </authorList>
    </citation>
    <scope>NUCLEOTIDE SEQUENCE</scope>
    <source>
        <strain evidence="8">PFS-109/04</strain>
        <tissue evidence="8">Leaf</tissue>
    </source>
</reference>
<keyword evidence="3 6" id="KW-0812">Transmembrane</keyword>
<keyword evidence="5 7" id="KW-0472">Membrane</keyword>
<comment type="subcellular location">
    <subcellularLocation>
        <location evidence="1 6">Membrane</location>
        <topology evidence="1 6">Multi-pass membrane protein</topology>
    </subcellularLocation>
</comment>
<feature type="transmembrane region" description="Helical" evidence="7">
    <location>
        <begin position="189"/>
        <end position="209"/>
    </location>
</feature>
<proteinExistence type="inferred from homology"/>
<accession>A0A8S9RUF1</accession>
<evidence type="ECO:0000256" key="3">
    <source>
        <dbReference type="ARBA" id="ARBA00022692"/>
    </source>
</evidence>
<feature type="transmembrane region" description="Helical" evidence="7">
    <location>
        <begin position="6"/>
        <end position="32"/>
    </location>
</feature>
<feature type="transmembrane region" description="Helical" evidence="7">
    <location>
        <begin position="164"/>
        <end position="183"/>
    </location>
</feature>
<name>A0A8S9RUF1_BRACR</name>
<evidence type="ECO:0000256" key="5">
    <source>
        <dbReference type="ARBA" id="ARBA00023136"/>
    </source>
</evidence>
<dbReference type="GO" id="GO:0006857">
    <property type="term" value="P:oligopeptide transport"/>
    <property type="evidence" value="ECO:0007669"/>
    <property type="project" value="InterPro"/>
</dbReference>
<dbReference type="InterPro" id="IPR036259">
    <property type="entry name" value="MFS_trans_sf"/>
</dbReference>
<dbReference type="GO" id="GO:0016020">
    <property type="term" value="C:membrane"/>
    <property type="evidence" value="ECO:0007669"/>
    <property type="project" value="UniProtKB-SubCell"/>
</dbReference>
<dbReference type="Proteomes" id="UP000712600">
    <property type="component" value="Unassembled WGS sequence"/>
</dbReference>
<dbReference type="EMBL" id="QGKX02000088">
    <property type="protein sequence ID" value="KAF3583334.1"/>
    <property type="molecule type" value="Genomic_DNA"/>
</dbReference>